<accession>A0ABP0GG68</accession>
<evidence type="ECO:0008006" key="5">
    <source>
        <dbReference type="Google" id="ProtNLM"/>
    </source>
</evidence>
<evidence type="ECO:0000313" key="4">
    <source>
        <dbReference type="Proteomes" id="UP001642483"/>
    </source>
</evidence>
<dbReference type="PANTHER" id="PTHR21581:SF6">
    <property type="entry name" value="TRAFFICKING PROTEIN PARTICLE COMPLEX SUBUNIT 12"/>
    <property type="match status" value="1"/>
</dbReference>
<dbReference type="InterPro" id="IPR011990">
    <property type="entry name" value="TPR-like_helical_dom_sf"/>
</dbReference>
<dbReference type="SUPFAM" id="SSF48452">
    <property type="entry name" value="TPR-like"/>
    <property type="match status" value="1"/>
</dbReference>
<feature type="region of interest" description="Disordered" evidence="2">
    <location>
        <begin position="14"/>
        <end position="34"/>
    </location>
</feature>
<name>A0ABP0GG68_CLALP</name>
<sequence>MDESEPLPVCTLFNQGADDGDSGADIFNGPPSSSKKPVVFEAVSVEPSQISNMPPASEPAVCDIFKSTSSSEDLFTSMLATTSSSKNNVSRPEVTIERADDVFSLDTSSDMTRIHMKHELSDIFKDAIADDKSDESEENISPPKSPIKDQSALDNTDIMASILINDDSGDNISNISFDQSLKQDGSAGDQNNKAIPSEVLQADNNCANNEVESKNDNKDSGPTPKEVKNDLKTNIFSTPPSFHPVSSETKPLDPVDTEVKDKENSSLEDMEEKKTEKEEVINEPTETSTAPLASGLFTSTSGSSSFDHKTESSAFATIADDAFSSALSTSETDRRQDAWIPGKSTAAVLAAVAQSQKRIKLEASHLSRPGLATSESLGDPVKAILARHRGIELASKRVTLSAESVTLDKNGLEKLITTGNFRAAVDLCSKVLTDLGQGFGKATQASTHSPQSVQWWHVRFALLIRLKLFEMVETELSQFGSFDSADLYYGFYPDVYPGRKGSMVPFSLRLLHADFPRHINKPYQALERFYAIRTVCKKVIDDLESNKSEDGTPVQLKAEDRNASLKLWNERKTKVLHYIGNTLFQLREYHAAITTYDEIIAQSSKDEVSLHSGLGRLLLQLGDVRAAQHRFAQVEKLAANDPKYRTQLEMNRGFLYLGANNWPEALQQFSEVLKHDPTNIEALNNKSVCLLYLCRLKEAIAVQETAAQLQEDAAKQGLTSNRVALENSLSNLVTLYELESSKSLNKKQALLQGLALTHGDGFNVACLKM</sequence>
<dbReference type="SMART" id="SM00028">
    <property type="entry name" value="TPR"/>
    <property type="match status" value="4"/>
</dbReference>
<evidence type="ECO:0000256" key="1">
    <source>
        <dbReference type="PROSITE-ProRule" id="PRU00339"/>
    </source>
</evidence>
<feature type="region of interest" description="Disordered" evidence="2">
    <location>
        <begin position="169"/>
        <end position="295"/>
    </location>
</feature>
<feature type="repeat" description="TPR" evidence="1">
    <location>
        <begin position="646"/>
        <end position="679"/>
    </location>
</feature>
<evidence type="ECO:0000256" key="2">
    <source>
        <dbReference type="SAM" id="MobiDB-lite"/>
    </source>
</evidence>
<reference evidence="3 4" key="1">
    <citation type="submission" date="2024-02" db="EMBL/GenBank/DDBJ databases">
        <authorList>
            <person name="Daric V."/>
            <person name="Darras S."/>
        </authorList>
    </citation>
    <scope>NUCLEOTIDE SEQUENCE [LARGE SCALE GENOMIC DNA]</scope>
</reference>
<keyword evidence="1" id="KW-0802">TPR repeat</keyword>
<dbReference type="EMBL" id="CAWYQH010000119">
    <property type="protein sequence ID" value="CAK8690774.1"/>
    <property type="molecule type" value="Genomic_DNA"/>
</dbReference>
<feature type="compositionally biased region" description="Basic and acidic residues" evidence="2">
    <location>
        <begin position="211"/>
        <end position="231"/>
    </location>
</feature>
<gene>
    <name evidence="3" type="ORF">CVLEPA_LOCUS23346</name>
</gene>
<organism evidence="3 4">
    <name type="scientific">Clavelina lepadiformis</name>
    <name type="common">Light-bulb sea squirt</name>
    <name type="synonym">Ascidia lepadiformis</name>
    <dbReference type="NCBI Taxonomy" id="159417"/>
    <lineage>
        <taxon>Eukaryota</taxon>
        <taxon>Metazoa</taxon>
        <taxon>Chordata</taxon>
        <taxon>Tunicata</taxon>
        <taxon>Ascidiacea</taxon>
        <taxon>Aplousobranchia</taxon>
        <taxon>Clavelinidae</taxon>
        <taxon>Clavelina</taxon>
    </lineage>
</organism>
<dbReference type="PROSITE" id="PS50005">
    <property type="entry name" value="TPR"/>
    <property type="match status" value="1"/>
</dbReference>
<dbReference type="PANTHER" id="PTHR21581">
    <property type="entry name" value="D-ALANYL-D-ALANINE CARBOXYPEPTIDASE"/>
    <property type="match status" value="1"/>
</dbReference>
<keyword evidence="4" id="KW-1185">Reference proteome</keyword>
<comment type="caution">
    <text evidence="3">The sequence shown here is derived from an EMBL/GenBank/DDBJ whole genome shotgun (WGS) entry which is preliminary data.</text>
</comment>
<feature type="compositionally biased region" description="Polar residues" evidence="2">
    <location>
        <begin position="232"/>
        <end position="249"/>
    </location>
</feature>
<proteinExistence type="predicted"/>
<feature type="region of interest" description="Disordered" evidence="2">
    <location>
        <begin position="128"/>
        <end position="153"/>
    </location>
</feature>
<dbReference type="Gene3D" id="1.25.40.10">
    <property type="entry name" value="Tetratricopeptide repeat domain"/>
    <property type="match status" value="2"/>
</dbReference>
<evidence type="ECO:0000313" key="3">
    <source>
        <dbReference type="EMBL" id="CAK8690774.1"/>
    </source>
</evidence>
<feature type="compositionally biased region" description="Polar residues" evidence="2">
    <location>
        <begin position="170"/>
        <end position="194"/>
    </location>
</feature>
<protein>
    <recommendedName>
        <fullName evidence="5">Trafficking protein particle complex subunit 12</fullName>
    </recommendedName>
</protein>
<feature type="compositionally biased region" description="Basic and acidic residues" evidence="2">
    <location>
        <begin position="250"/>
        <end position="280"/>
    </location>
</feature>
<dbReference type="InterPro" id="IPR019734">
    <property type="entry name" value="TPR_rpt"/>
</dbReference>
<dbReference type="Pfam" id="PF13432">
    <property type="entry name" value="TPR_16"/>
    <property type="match status" value="2"/>
</dbReference>
<dbReference type="Proteomes" id="UP001642483">
    <property type="component" value="Unassembled WGS sequence"/>
</dbReference>